<dbReference type="EnsemblPlants" id="TuG1812G0500001117.01.T01">
    <property type="protein sequence ID" value="TuG1812G0500001117.01.T01"/>
    <property type="gene ID" value="TuG1812G0500001117.01"/>
</dbReference>
<feature type="compositionally biased region" description="Low complexity" evidence="1">
    <location>
        <begin position="13"/>
        <end position="29"/>
    </location>
</feature>
<protein>
    <submittedName>
        <fullName evidence="2">Uncharacterized protein</fullName>
    </submittedName>
</protein>
<feature type="region of interest" description="Disordered" evidence="1">
    <location>
        <begin position="1"/>
        <end position="29"/>
    </location>
</feature>
<name>A0A8R7QCQ1_TRIUA</name>
<proteinExistence type="predicted"/>
<reference evidence="3" key="1">
    <citation type="journal article" date="2013" name="Nature">
        <title>Draft genome of the wheat A-genome progenitor Triticum urartu.</title>
        <authorList>
            <person name="Ling H.Q."/>
            <person name="Zhao S."/>
            <person name="Liu D."/>
            <person name="Wang J."/>
            <person name="Sun H."/>
            <person name="Zhang C."/>
            <person name="Fan H."/>
            <person name="Li D."/>
            <person name="Dong L."/>
            <person name="Tao Y."/>
            <person name="Gao C."/>
            <person name="Wu H."/>
            <person name="Li Y."/>
            <person name="Cui Y."/>
            <person name="Guo X."/>
            <person name="Zheng S."/>
            <person name="Wang B."/>
            <person name="Yu K."/>
            <person name="Liang Q."/>
            <person name="Yang W."/>
            <person name="Lou X."/>
            <person name="Chen J."/>
            <person name="Feng M."/>
            <person name="Jian J."/>
            <person name="Zhang X."/>
            <person name="Luo G."/>
            <person name="Jiang Y."/>
            <person name="Liu J."/>
            <person name="Wang Z."/>
            <person name="Sha Y."/>
            <person name="Zhang B."/>
            <person name="Wu H."/>
            <person name="Tang D."/>
            <person name="Shen Q."/>
            <person name="Xue P."/>
            <person name="Zou S."/>
            <person name="Wang X."/>
            <person name="Liu X."/>
            <person name="Wang F."/>
            <person name="Yang Y."/>
            <person name="An X."/>
            <person name="Dong Z."/>
            <person name="Zhang K."/>
            <person name="Zhang X."/>
            <person name="Luo M.C."/>
            <person name="Dvorak J."/>
            <person name="Tong Y."/>
            <person name="Wang J."/>
            <person name="Yang H."/>
            <person name="Li Z."/>
            <person name="Wang D."/>
            <person name="Zhang A."/>
            <person name="Wang J."/>
        </authorList>
    </citation>
    <scope>NUCLEOTIDE SEQUENCE</scope>
    <source>
        <strain evidence="3">cv. G1812</strain>
    </source>
</reference>
<accession>A0A8R7QCQ1</accession>
<dbReference type="Proteomes" id="UP000015106">
    <property type="component" value="Chromosome 5"/>
</dbReference>
<evidence type="ECO:0000313" key="3">
    <source>
        <dbReference type="Proteomes" id="UP000015106"/>
    </source>
</evidence>
<keyword evidence="3" id="KW-1185">Reference proteome</keyword>
<dbReference type="Gramene" id="TuG1812G0500001117.01.T01">
    <property type="protein sequence ID" value="TuG1812G0500001117.01.T01"/>
    <property type="gene ID" value="TuG1812G0500001117.01"/>
</dbReference>
<evidence type="ECO:0000313" key="2">
    <source>
        <dbReference type="EnsemblPlants" id="TuG1812G0500001117.01.T01"/>
    </source>
</evidence>
<organism evidence="2 3">
    <name type="scientific">Triticum urartu</name>
    <name type="common">Red wild einkorn</name>
    <name type="synonym">Crithodium urartu</name>
    <dbReference type="NCBI Taxonomy" id="4572"/>
    <lineage>
        <taxon>Eukaryota</taxon>
        <taxon>Viridiplantae</taxon>
        <taxon>Streptophyta</taxon>
        <taxon>Embryophyta</taxon>
        <taxon>Tracheophyta</taxon>
        <taxon>Spermatophyta</taxon>
        <taxon>Magnoliopsida</taxon>
        <taxon>Liliopsida</taxon>
        <taxon>Poales</taxon>
        <taxon>Poaceae</taxon>
        <taxon>BOP clade</taxon>
        <taxon>Pooideae</taxon>
        <taxon>Triticodae</taxon>
        <taxon>Triticeae</taxon>
        <taxon>Triticinae</taxon>
        <taxon>Triticum</taxon>
    </lineage>
</organism>
<feature type="compositionally biased region" description="Basic residues" evidence="1">
    <location>
        <begin position="76"/>
        <end position="95"/>
    </location>
</feature>
<reference evidence="2" key="3">
    <citation type="submission" date="2022-06" db="UniProtKB">
        <authorList>
            <consortium name="EnsemblPlants"/>
        </authorList>
    </citation>
    <scope>IDENTIFICATION</scope>
</reference>
<feature type="compositionally biased region" description="Pro residues" evidence="1">
    <location>
        <begin position="51"/>
        <end position="61"/>
    </location>
</feature>
<dbReference type="AlphaFoldDB" id="A0A8R7QCQ1"/>
<sequence>LDHLSSPHPPPIRRLLSSPSPHLCSSSSPNHPHRLLHLHFWSGRRLLSTSCPPPPTPPPPLRCTQPLRGPSMRRGERCHRTRRPGARALLTKHRTPPPPSPATPAAIASSHKMRARLMDCILFG</sequence>
<feature type="region of interest" description="Disordered" evidence="1">
    <location>
        <begin position="47"/>
        <end position="109"/>
    </location>
</feature>
<reference evidence="2" key="2">
    <citation type="submission" date="2018-03" db="EMBL/GenBank/DDBJ databases">
        <title>The Triticum urartu genome reveals the dynamic nature of wheat genome evolution.</title>
        <authorList>
            <person name="Ling H."/>
            <person name="Ma B."/>
            <person name="Shi X."/>
            <person name="Liu H."/>
            <person name="Dong L."/>
            <person name="Sun H."/>
            <person name="Cao Y."/>
            <person name="Gao Q."/>
            <person name="Zheng S."/>
            <person name="Li Y."/>
            <person name="Yu Y."/>
            <person name="Du H."/>
            <person name="Qi M."/>
            <person name="Li Y."/>
            <person name="Yu H."/>
            <person name="Cui Y."/>
            <person name="Wang N."/>
            <person name="Chen C."/>
            <person name="Wu H."/>
            <person name="Zhao Y."/>
            <person name="Zhang J."/>
            <person name="Li Y."/>
            <person name="Zhou W."/>
            <person name="Zhang B."/>
            <person name="Hu W."/>
            <person name="Eijk M."/>
            <person name="Tang J."/>
            <person name="Witsenboer H."/>
            <person name="Zhao S."/>
            <person name="Li Z."/>
            <person name="Zhang A."/>
            <person name="Wang D."/>
            <person name="Liang C."/>
        </authorList>
    </citation>
    <scope>NUCLEOTIDE SEQUENCE [LARGE SCALE GENOMIC DNA]</scope>
    <source>
        <strain evidence="2">cv. G1812</strain>
    </source>
</reference>
<evidence type="ECO:0000256" key="1">
    <source>
        <dbReference type="SAM" id="MobiDB-lite"/>
    </source>
</evidence>